<organism evidence="1 2">
    <name type="scientific">Legionella impletisoli</name>
    <dbReference type="NCBI Taxonomy" id="343510"/>
    <lineage>
        <taxon>Bacteria</taxon>
        <taxon>Pseudomonadati</taxon>
        <taxon>Pseudomonadota</taxon>
        <taxon>Gammaproteobacteria</taxon>
        <taxon>Legionellales</taxon>
        <taxon>Legionellaceae</taxon>
        <taxon>Legionella</taxon>
    </lineage>
</organism>
<reference evidence="1" key="2">
    <citation type="submission" date="2020-09" db="EMBL/GenBank/DDBJ databases">
        <authorList>
            <person name="Sun Q."/>
            <person name="Ohkuma M."/>
        </authorList>
    </citation>
    <scope>NUCLEOTIDE SEQUENCE</scope>
    <source>
        <strain evidence="1">JCM 13919</strain>
    </source>
</reference>
<dbReference type="Pfam" id="PF09954">
    <property type="entry name" value="DUF2188"/>
    <property type="match status" value="1"/>
</dbReference>
<protein>
    <recommendedName>
        <fullName evidence="3">DUF2188 domain-containing protein</fullName>
    </recommendedName>
</protein>
<sequence length="119" mass="13356">MPWTKSDYPDAMKNLSTEDRNKAIDIANSLLKEGYEEGRAISIAIATAKDRGNGSGDSEYHVLPHPNGWSVRKTDAEQASFTFDTKEKALEKAKDLLHNKGGRLVIHTKEGDIQEHREY</sequence>
<dbReference type="OrthoDB" id="8858565at2"/>
<gene>
    <name evidence="1" type="primary">ydaT</name>
    <name evidence="1" type="ORF">GCM10007966_21390</name>
</gene>
<reference evidence="1" key="1">
    <citation type="journal article" date="2014" name="Int. J. Syst. Evol. Microbiol.">
        <title>Complete genome sequence of Corynebacterium casei LMG S-19264T (=DSM 44701T), isolated from a smear-ripened cheese.</title>
        <authorList>
            <consortium name="US DOE Joint Genome Institute (JGI-PGF)"/>
            <person name="Walter F."/>
            <person name="Albersmeier A."/>
            <person name="Kalinowski J."/>
            <person name="Ruckert C."/>
        </authorList>
    </citation>
    <scope>NUCLEOTIDE SEQUENCE</scope>
    <source>
        <strain evidence="1">JCM 13919</strain>
    </source>
</reference>
<comment type="caution">
    <text evidence="1">The sequence shown here is derived from an EMBL/GenBank/DDBJ whole genome shotgun (WGS) entry which is preliminary data.</text>
</comment>
<dbReference type="InterPro" id="IPR018691">
    <property type="entry name" value="DUF2188"/>
</dbReference>
<accession>A0A917JZU3</accession>
<dbReference type="EMBL" id="BMOB01000013">
    <property type="protein sequence ID" value="GGI92453.1"/>
    <property type="molecule type" value="Genomic_DNA"/>
</dbReference>
<proteinExistence type="predicted"/>
<evidence type="ECO:0008006" key="3">
    <source>
        <dbReference type="Google" id="ProtNLM"/>
    </source>
</evidence>
<evidence type="ECO:0000313" key="2">
    <source>
        <dbReference type="Proteomes" id="UP000630149"/>
    </source>
</evidence>
<evidence type="ECO:0000313" key="1">
    <source>
        <dbReference type="EMBL" id="GGI92453.1"/>
    </source>
</evidence>
<dbReference type="AlphaFoldDB" id="A0A917JZU3"/>
<dbReference type="Proteomes" id="UP000630149">
    <property type="component" value="Unassembled WGS sequence"/>
</dbReference>
<dbReference type="RefSeq" id="WP_131777397.1">
    <property type="nucleotide sequence ID" value="NZ_BMOB01000013.1"/>
</dbReference>
<name>A0A917JZU3_9GAMM</name>
<keyword evidence="2" id="KW-1185">Reference proteome</keyword>